<gene>
    <name evidence="6" type="ORF">ONB1V03_LOCUS4837</name>
</gene>
<evidence type="ECO:0000259" key="5">
    <source>
        <dbReference type="PROSITE" id="PS50011"/>
    </source>
</evidence>
<name>A0A7R9LN51_9ACAR</name>
<sequence length="151" mass="17706">MNLAMVRSACFNRHSNGDINISIQRCLAECRKMATLNHRNIIQYKQSGQINNQYLYIKMNLCQTNLREIINLKIELIQKYPDNPDIRAFDYVVSCKIFKEILDGLHYLHTRPQPSNPYRMSEISEIFAIEPTKQPLDAIIPNRTYIALDKF</sequence>
<dbReference type="InterPro" id="IPR011009">
    <property type="entry name" value="Kinase-like_dom_sf"/>
</dbReference>
<keyword evidence="2" id="KW-0547">Nucleotide-binding</keyword>
<dbReference type="Proteomes" id="UP000728032">
    <property type="component" value="Unassembled WGS sequence"/>
</dbReference>
<dbReference type="OrthoDB" id="6488137at2759"/>
<dbReference type="InterPro" id="IPR000719">
    <property type="entry name" value="Prot_kinase_dom"/>
</dbReference>
<reference evidence="6" key="1">
    <citation type="submission" date="2020-11" db="EMBL/GenBank/DDBJ databases">
        <authorList>
            <person name="Tran Van P."/>
        </authorList>
    </citation>
    <scope>NUCLEOTIDE SEQUENCE</scope>
</reference>
<feature type="domain" description="Protein kinase" evidence="5">
    <location>
        <begin position="1"/>
        <end position="151"/>
    </location>
</feature>
<dbReference type="PANTHER" id="PTHR11042">
    <property type="entry name" value="EUKARYOTIC TRANSLATION INITIATION FACTOR 2-ALPHA KINASE EIF2-ALPHA KINASE -RELATED"/>
    <property type="match status" value="1"/>
</dbReference>
<dbReference type="PANTHER" id="PTHR11042:SF136">
    <property type="entry name" value="EIF-2-ALPHA KINASE GCN2"/>
    <property type="match status" value="1"/>
</dbReference>
<keyword evidence="3" id="KW-0418">Kinase</keyword>
<dbReference type="AlphaFoldDB" id="A0A7R9LN51"/>
<organism evidence="6">
    <name type="scientific">Oppiella nova</name>
    <dbReference type="NCBI Taxonomy" id="334625"/>
    <lineage>
        <taxon>Eukaryota</taxon>
        <taxon>Metazoa</taxon>
        <taxon>Ecdysozoa</taxon>
        <taxon>Arthropoda</taxon>
        <taxon>Chelicerata</taxon>
        <taxon>Arachnida</taxon>
        <taxon>Acari</taxon>
        <taxon>Acariformes</taxon>
        <taxon>Sarcoptiformes</taxon>
        <taxon>Oribatida</taxon>
        <taxon>Brachypylina</taxon>
        <taxon>Oppioidea</taxon>
        <taxon>Oppiidae</taxon>
        <taxon>Oppiella</taxon>
    </lineage>
</organism>
<dbReference type="GO" id="GO:0005524">
    <property type="term" value="F:ATP binding"/>
    <property type="evidence" value="ECO:0007669"/>
    <property type="project" value="UniProtKB-KW"/>
</dbReference>
<dbReference type="SUPFAM" id="SSF56112">
    <property type="entry name" value="Protein kinase-like (PK-like)"/>
    <property type="match status" value="1"/>
</dbReference>
<accession>A0A7R9LN51</accession>
<dbReference type="EMBL" id="CAJPVJ010001790">
    <property type="protein sequence ID" value="CAG2165294.1"/>
    <property type="molecule type" value="Genomic_DNA"/>
</dbReference>
<evidence type="ECO:0000256" key="4">
    <source>
        <dbReference type="ARBA" id="ARBA00022840"/>
    </source>
</evidence>
<dbReference type="Gene3D" id="3.30.200.20">
    <property type="entry name" value="Phosphorylase Kinase, domain 1"/>
    <property type="match status" value="1"/>
</dbReference>
<evidence type="ECO:0000256" key="2">
    <source>
        <dbReference type="ARBA" id="ARBA00022741"/>
    </source>
</evidence>
<dbReference type="GO" id="GO:0004694">
    <property type="term" value="F:eukaryotic translation initiation factor 2alpha kinase activity"/>
    <property type="evidence" value="ECO:0007669"/>
    <property type="project" value="TreeGrafter"/>
</dbReference>
<protein>
    <recommendedName>
        <fullName evidence="5">Protein kinase domain-containing protein</fullName>
    </recommendedName>
</protein>
<dbReference type="InterPro" id="IPR050339">
    <property type="entry name" value="CC_SR_Kinase"/>
</dbReference>
<dbReference type="GO" id="GO:0005829">
    <property type="term" value="C:cytosol"/>
    <property type="evidence" value="ECO:0007669"/>
    <property type="project" value="TreeGrafter"/>
</dbReference>
<keyword evidence="1" id="KW-0808">Transferase</keyword>
<dbReference type="EMBL" id="OC916615">
    <property type="protein sequence ID" value="CAD7644748.1"/>
    <property type="molecule type" value="Genomic_DNA"/>
</dbReference>
<dbReference type="GO" id="GO:0005634">
    <property type="term" value="C:nucleus"/>
    <property type="evidence" value="ECO:0007669"/>
    <property type="project" value="TreeGrafter"/>
</dbReference>
<evidence type="ECO:0000313" key="7">
    <source>
        <dbReference type="Proteomes" id="UP000728032"/>
    </source>
</evidence>
<evidence type="ECO:0000313" key="6">
    <source>
        <dbReference type="EMBL" id="CAD7644748.1"/>
    </source>
</evidence>
<dbReference type="Gene3D" id="1.10.510.10">
    <property type="entry name" value="Transferase(Phosphotransferase) domain 1"/>
    <property type="match status" value="1"/>
</dbReference>
<dbReference type="PROSITE" id="PS50011">
    <property type="entry name" value="PROTEIN_KINASE_DOM"/>
    <property type="match status" value="1"/>
</dbReference>
<keyword evidence="7" id="KW-1185">Reference proteome</keyword>
<evidence type="ECO:0000256" key="1">
    <source>
        <dbReference type="ARBA" id="ARBA00022679"/>
    </source>
</evidence>
<keyword evidence="4" id="KW-0067">ATP-binding</keyword>
<evidence type="ECO:0000256" key="3">
    <source>
        <dbReference type="ARBA" id="ARBA00022777"/>
    </source>
</evidence>
<proteinExistence type="predicted"/>